<evidence type="ECO:0000256" key="1">
    <source>
        <dbReference type="ARBA" id="ARBA00022490"/>
    </source>
</evidence>
<evidence type="ECO:0000259" key="11">
    <source>
        <dbReference type="Pfam" id="PF01467"/>
    </source>
</evidence>
<reference evidence="12 13" key="1">
    <citation type="submission" date="2018-11" db="EMBL/GenBank/DDBJ databases">
        <title>Sequencing the genomes of 1000 actinobacteria strains.</title>
        <authorList>
            <person name="Klenk H.-P."/>
        </authorList>
    </citation>
    <scope>NUCLEOTIDE SEQUENCE [LARGE SCALE GENOMIC DNA]</scope>
    <source>
        <strain evidence="12 13">DSM 13521</strain>
    </source>
</reference>
<dbReference type="AlphaFoldDB" id="A0A3N2D032"/>
<keyword evidence="2 9" id="KW-0808">Transferase</keyword>
<keyword evidence="7 9" id="KW-0173">Coenzyme A biosynthesis</keyword>
<evidence type="ECO:0000256" key="5">
    <source>
        <dbReference type="ARBA" id="ARBA00022840"/>
    </source>
</evidence>
<feature type="binding site" evidence="9">
    <location>
        <position position="73"/>
    </location>
    <ligand>
        <name>substrate</name>
    </ligand>
</feature>
<dbReference type="NCBIfam" id="TIGR01510">
    <property type="entry name" value="coaD_prev_kdtB"/>
    <property type="match status" value="1"/>
</dbReference>
<feature type="region of interest" description="Disordered" evidence="10">
    <location>
        <begin position="1"/>
        <end position="25"/>
    </location>
</feature>
<comment type="cofactor">
    <cofactor evidence="9">
        <name>Mg(2+)</name>
        <dbReference type="ChEBI" id="CHEBI:18420"/>
    </cofactor>
</comment>
<gene>
    <name evidence="9" type="primary">coaD</name>
    <name evidence="12" type="ORF">EDD28_2537</name>
</gene>
<dbReference type="Gene3D" id="3.40.50.620">
    <property type="entry name" value="HUPs"/>
    <property type="match status" value="1"/>
</dbReference>
<dbReference type="GO" id="GO:0004595">
    <property type="term" value="F:pantetheine-phosphate adenylyltransferase activity"/>
    <property type="evidence" value="ECO:0007669"/>
    <property type="project" value="UniProtKB-UniRule"/>
</dbReference>
<feature type="binding site" evidence="9">
    <location>
        <begin position="161"/>
        <end position="167"/>
    </location>
    <ligand>
        <name>ATP</name>
        <dbReference type="ChEBI" id="CHEBI:30616"/>
    </ligand>
</feature>
<keyword evidence="3 9" id="KW-0548">Nucleotidyltransferase</keyword>
<dbReference type="GO" id="GO:0005524">
    <property type="term" value="F:ATP binding"/>
    <property type="evidence" value="ECO:0007669"/>
    <property type="project" value="UniProtKB-KW"/>
</dbReference>
<name>A0A3N2D032_9MICO</name>
<dbReference type="Pfam" id="PF01467">
    <property type="entry name" value="CTP_transf_like"/>
    <property type="match status" value="1"/>
</dbReference>
<sequence>MSSATSPGVDLPEPARSACHGTVRRPSPYREGVRTAVVPGTFDPVTLGHVDIVVRAARLFDEVVVGIARNAGKTPLLDAETRRAAFAGAVAHLPGVRVEIVPGLLVDFCREVGAVAIVKGLRGGGDLDAEAPMAAMNRHLSAVGTGDAGVDTVFLVSDGRLAHIASSMVRDVATYDGPIDDLVPDGVGDLVRAAIADRSARSRTGRDSSGPAPSVPSAPTPRETP</sequence>
<dbReference type="GO" id="GO:0015937">
    <property type="term" value="P:coenzyme A biosynthetic process"/>
    <property type="evidence" value="ECO:0007669"/>
    <property type="project" value="UniProtKB-UniRule"/>
</dbReference>
<dbReference type="GO" id="GO:0005737">
    <property type="term" value="C:cytoplasm"/>
    <property type="evidence" value="ECO:0007669"/>
    <property type="project" value="UniProtKB-SubCell"/>
</dbReference>
<feature type="binding site" evidence="9">
    <location>
        <position position="105"/>
    </location>
    <ligand>
        <name>substrate</name>
    </ligand>
</feature>
<dbReference type="Proteomes" id="UP000275356">
    <property type="component" value="Unassembled WGS sequence"/>
</dbReference>
<dbReference type="EC" id="2.7.7.3" evidence="9"/>
<feature type="binding site" evidence="9">
    <location>
        <begin position="41"/>
        <end position="42"/>
    </location>
    <ligand>
        <name>ATP</name>
        <dbReference type="ChEBI" id="CHEBI:30616"/>
    </ligand>
</feature>
<evidence type="ECO:0000256" key="3">
    <source>
        <dbReference type="ARBA" id="ARBA00022695"/>
    </source>
</evidence>
<dbReference type="EMBL" id="RKHQ01000002">
    <property type="protein sequence ID" value="ROR93130.1"/>
    <property type="molecule type" value="Genomic_DNA"/>
</dbReference>
<comment type="similarity">
    <text evidence="9">Belongs to the bacterial CoaD family.</text>
</comment>
<proteinExistence type="inferred from homology"/>
<evidence type="ECO:0000256" key="9">
    <source>
        <dbReference type="HAMAP-Rule" id="MF_00151"/>
    </source>
</evidence>
<dbReference type="UniPathway" id="UPA00241">
    <property type="reaction ID" value="UER00355"/>
</dbReference>
<feature type="binding site" evidence="9">
    <location>
        <position position="130"/>
    </location>
    <ligand>
        <name>ATP</name>
        <dbReference type="ChEBI" id="CHEBI:30616"/>
    </ligand>
</feature>
<accession>A0A3N2D032</accession>
<feature type="site" description="Transition state stabilizer" evidence="9">
    <location>
        <position position="49"/>
    </location>
</feature>
<dbReference type="PRINTS" id="PR01020">
    <property type="entry name" value="LPSBIOSNTHSS"/>
</dbReference>
<dbReference type="HAMAP" id="MF_00151">
    <property type="entry name" value="PPAT_bact"/>
    <property type="match status" value="1"/>
</dbReference>
<evidence type="ECO:0000256" key="4">
    <source>
        <dbReference type="ARBA" id="ARBA00022741"/>
    </source>
</evidence>
<dbReference type="InterPro" id="IPR004821">
    <property type="entry name" value="Cyt_trans-like"/>
</dbReference>
<evidence type="ECO:0000256" key="10">
    <source>
        <dbReference type="SAM" id="MobiDB-lite"/>
    </source>
</evidence>
<feature type="binding site" evidence="9">
    <location>
        <position position="49"/>
    </location>
    <ligand>
        <name>ATP</name>
        <dbReference type="ChEBI" id="CHEBI:30616"/>
    </ligand>
</feature>
<evidence type="ECO:0000256" key="8">
    <source>
        <dbReference type="ARBA" id="ARBA00029346"/>
    </source>
</evidence>
<comment type="pathway">
    <text evidence="9">Cofactor biosynthesis; coenzyme A biosynthesis; CoA from (R)-pantothenate: step 4/5.</text>
</comment>
<dbReference type="PANTHER" id="PTHR21342:SF1">
    <property type="entry name" value="PHOSPHOPANTETHEINE ADENYLYLTRANSFERASE"/>
    <property type="match status" value="1"/>
</dbReference>
<dbReference type="InterPro" id="IPR001980">
    <property type="entry name" value="PPAT"/>
</dbReference>
<organism evidence="12 13">
    <name type="scientific">Salana multivorans</name>
    <dbReference type="NCBI Taxonomy" id="120377"/>
    <lineage>
        <taxon>Bacteria</taxon>
        <taxon>Bacillati</taxon>
        <taxon>Actinomycetota</taxon>
        <taxon>Actinomycetes</taxon>
        <taxon>Micrococcales</taxon>
        <taxon>Beutenbergiaceae</taxon>
        <taxon>Salana</taxon>
    </lineage>
</organism>
<evidence type="ECO:0000313" key="12">
    <source>
        <dbReference type="EMBL" id="ROR93130.1"/>
    </source>
</evidence>
<evidence type="ECO:0000256" key="7">
    <source>
        <dbReference type="ARBA" id="ARBA00022993"/>
    </source>
</evidence>
<feature type="binding site" evidence="9">
    <location>
        <position position="41"/>
    </location>
    <ligand>
        <name>substrate</name>
    </ligand>
</feature>
<comment type="catalytic activity">
    <reaction evidence="8 9">
        <text>(R)-4'-phosphopantetheine + ATP + H(+) = 3'-dephospho-CoA + diphosphate</text>
        <dbReference type="Rhea" id="RHEA:19801"/>
        <dbReference type="ChEBI" id="CHEBI:15378"/>
        <dbReference type="ChEBI" id="CHEBI:30616"/>
        <dbReference type="ChEBI" id="CHEBI:33019"/>
        <dbReference type="ChEBI" id="CHEBI:57328"/>
        <dbReference type="ChEBI" id="CHEBI:61723"/>
        <dbReference type="EC" id="2.7.7.3"/>
    </reaction>
</comment>
<feature type="binding site" evidence="9">
    <location>
        <position position="119"/>
    </location>
    <ligand>
        <name>substrate</name>
    </ligand>
</feature>
<feature type="domain" description="Cytidyltransferase-like" evidence="11">
    <location>
        <begin position="38"/>
        <end position="171"/>
    </location>
</feature>
<protein>
    <recommendedName>
        <fullName evidence="9">Phosphopantetheine adenylyltransferase</fullName>
        <ecNumber evidence="9">2.7.7.3</ecNumber>
    </recommendedName>
    <alternativeName>
        <fullName evidence="9">Dephospho-CoA pyrophosphorylase</fullName>
    </alternativeName>
    <alternativeName>
        <fullName evidence="9">Pantetheine-phosphate adenylyltransferase</fullName>
        <shortName evidence="9">PPAT</shortName>
    </alternativeName>
</protein>
<evidence type="ECO:0000256" key="2">
    <source>
        <dbReference type="ARBA" id="ARBA00022679"/>
    </source>
</evidence>
<comment type="function">
    <text evidence="9">Reversibly transfers an adenylyl group from ATP to 4'-phosphopantetheine, yielding dephospho-CoA (dPCoA) and pyrophosphate.</text>
</comment>
<evidence type="ECO:0000313" key="13">
    <source>
        <dbReference type="Proteomes" id="UP000275356"/>
    </source>
</evidence>
<keyword evidence="13" id="KW-1185">Reference proteome</keyword>
<keyword evidence="1 9" id="KW-0963">Cytoplasm</keyword>
<keyword evidence="5 9" id="KW-0067">ATP-binding</keyword>
<dbReference type="NCBIfam" id="TIGR00125">
    <property type="entry name" value="cyt_tran_rel"/>
    <property type="match status" value="1"/>
</dbReference>
<comment type="subcellular location">
    <subcellularLocation>
        <location evidence="9">Cytoplasm</location>
    </subcellularLocation>
</comment>
<comment type="caution">
    <text evidence="12">The sequence shown here is derived from an EMBL/GenBank/DDBJ whole genome shotgun (WGS) entry which is preliminary data.</text>
</comment>
<dbReference type="SUPFAM" id="SSF52374">
    <property type="entry name" value="Nucleotidylyl transferase"/>
    <property type="match status" value="1"/>
</dbReference>
<comment type="subunit">
    <text evidence="9">Homohexamer.</text>
</comment>
<evidence type="ECO:0000256" key="6">
    <source>
        <dbReference type="ARBA" id="ARBA00022842"/>
    </source>
</evidence>
<keyword evidence="6 9" id="KW-0460">Magnesium</keyword>
<dbReference type="PANTHER" id="PTHR21342">
    <property type="entry name" value="PHOSPHOPANTETHEINE ADENYLYLTRANSFERASE"/>
    <property type="match status" value="1"/>
</dbReference>
<dbReference type="InterPro" id="IPR014729">
    <property type="entry name" value="Rossmann-like_a/b/a_fold"/>
</dbReference>
<feature type="region of interest" description="Disordered" evidence="10">
    <location>
        <begin position="198"/>
        <end position="225"/>
    </location>
</feature>
<keyword evidence="4 9" id="KW-0547">Nucleotide-binding</keyword>
<feature type="binding site" evidence="9">
    <location>
        <begin position="120"/>
        <end position="122"/>
    </location>
    <ligand>
        <name>ATP</name>
        <dbReference type="ChEBI" id="CHEBI:30616"/>
    </ligand>
</feature>